<dbReference type="InterPro" id="IPR012337">
    <property type="entry name" value="RNaseH-like_sf"/>
</dbReference>
<evidence type="ECO:0000256" key="1">
    <source>
        <dbReference type="ARBA" id="ARBA00009518"/>
    </source>
</evidence>
<evidence type="ECO:0000256" key="13">
    <source>
        <dbReference type="HAMAP-Rule" id="MF_00034"/>
    </source>
</evidence>
<feature type="binding site" evidence="13">
    <location>
        <position position="10"/>
    </location>
    <ligand>
        <name>Mg(2+)</name>
        <dbReference type="ChEBI" id="CHEBI:18420"/>
        <label>1</label>
    </ligand>
</feature>
<evidence type="ECO:0000256" key="6">
    <source>
        <dbReference type="ARBA" id="ARBA00022763"/>
    </source>
</evidence>
<dbReference type="GO" id="GO:0005737">
    <property type="term" value="C:cytoplasm"/>
    <property type="evidence" value="ECO:0007669"/>
    <property type="project" value="UniProtKB-SubCell"/>
</dbReference>
<keyword evidence="4 13" id="KW-0479">Metal-binding</keyword>
<feature type="active site" evidence="13">
    <location>
        <position position="10"/>
    </location>
</feature>
<dbReference type="CDD" id="cd16962">
    <property type="entry name" value="RuvC"/>
    <property type="match status" value="1"/>
</dbReference>
<evidence type="ECO:0000313" key="15">
    <source>
        <dbReference type="EMBL" id="KKW27178.1"/>
    </source>
</evidence>
<feature type="binding site" evidence="13">
    <location>
        <position position="70"/>
    </location>
    <ligand>
        <name>Mg(2+)</name>
        <dbReference type="ChEBI" id="CHEBI:18420"/>
        <label>2</label>
    </ligand>
</feature>
<dbReference type="GO" id="GO:0006310">
    <property type="term" value="P:DNA recombination"/>
    <property type="evidence" value="ECO:0007669"/>
    <property type="project" value="UniProtKB-UniRule"/>
</dbReference>
<dbReference type="GO" id="GO:0008821">
    <property type="term" value="F:crossover junction DNA endonuclease activity"/>
    <property type="evidence" value="ECO:0007669"/>
    <property type="project" value="UniProtKB-UniRule"/>
</dbReference>
<dbReference type="InterPro" id="IPR036397">
    <property type="entry name" value="RNaseH_sf"/>
</dbReference>
<dbReference type="HAMAP" id="MF_00034">
    <property type="entry name" value="RuvC"/>
    <property type="match status" value="1"/>
</dbReference>
<dbReference type="PANTHER" id="PTHR30194:SF3">
    <property type="entry name" value="CROSSOVER JUNCTION ENDODEOXYRIBONUCLEASE RUVC"/>
    <property type="match status" value="1"/>
</dbReference>
<reference evidence="15 16" key="1">
    <citation type="journal article" date="2015" name="Nature">
        <title>rRNA introns, odd ribosomes, and small enigmatic genomes across a large radiation of phyla.</title>
        <authorList>
            <person name="Brown C.T."/>
            <person name="Hug L.A."/>
            <person name="Thomas B.C."/>
            <person name="Sharon I."/>
            <person name="Castelle C.J."/>
            <person name="Singh A."/>
            <person name="Wilkins M.J."/>
            <person name="Williams K.H."/>
            <person name="Banfield J.F."/>
        </authorList>
    </citation>
    <scope>NUCLEOTIDE SEQUENCE [LARGE SCALE GENOMIC DNA]</scope>
</reference>
<dbReference type="EMBL" id="LCRB01000001">
    <property type="protein sequence ID" value="KKW27178.1"/>
    <property type="molecule type" value="Genomic_DNA"/>
</dbReference>
<dbReference type="GO" id="GO:0000287">
    <property type="term" value="F:magnesium ion binding"/>
    <property type="evidence" value="ECO:0007669"/>
    <property type="project" value="UniProtKB-UniRule"/>
</dbReference>
<dbReference type="InterPro" id="IPR020563">
    <property type="entry name" value="X-over_junc_endoDNase_Mg_BS"/>
</dbReference>
<dbReference type="PROSITE" id="PS01321">
    <property type="entry name" value="RUVC"/>
    <property type="match status" value="1"/>
</dbReference>
<feature type="active site" evidence="13">
    <location>
        <position position="143"/>
    </location>
</feature>
<evidence type="ECO:0000256" key="5">
    <source>
        <dbReference type="ARBA" id="ARBA00022759"/>
    </source>
</evidence>
<dbReference type="SUPFAM" id="SSF53098">
    <property type="entry name" value="Ribonuclease H-like"/>
    <property type="match status" value="1"/>
</dbReference>
<evidence type="ECO:0000256" key="3">
    <source>
        <dbReference type="ARBA" id="ARBA00022722"/>
    </source>
</evidence>
<evidence type="ECO:0000313" key="16">
    <source>
        <dbReference type="Proteomes" id="UP000034913"/>
    </source>
</evidence>
<organism evidence="15 16">
    <name type="scientific">candidate division Kazan bacterium GW2011_GWB1_52_7</name>
    <dbReference type="NCBI Taxonomy" id="1620414"/>
    <lineage>
        <taxon>Bacteria</taxon>
        <taxon>Bacteria division Kazan-3B-28</taxon>
    </lineage>
</organism>
<comment type="similarity">
    <text evidence="1 13">Belongs to the RuvC family.</text>
</comment>
<keyword evidence="9 13" id="KW-0238">DNA-binding</keyword>
<dbReference type="PRINTS" id="PR00696">
    <property type="entry name" value="RSOLVASERUVC"/>
</dbReference>
<dbReference type="InterPro" id="IPR002176">
    <property type="entry name" value="X-over_junc_endoDNase_RuvC"/>
</dbReference>
<evidence type="ECO:0000256" key="14">
    <source>
        <dbReference type="NCBIfam" id="TIGR00228"/>
    </source>
</evidence>
<evidence type="ECO:0000256" key="9">
    <source>
        <dbReference type="ARBA" id="ARBA00023125"/>
    </source>
</evidence>
<comment type="caution">
    <text evidence="15">The sequence shown here is derived from an EMBL/GenBank/DDBJ whole genome shotgun (WGS) entry which is preliminary data.</text>
</comment>
<evidence type="ECO:0000256" key="4">
    <source>
        <dbReference type="ARBA" id="ARBA00022723"/>
    </source>
</evidence>
<keyword evidence="2 13" id="KW-0963">Cytoplasm</keyword>
<dbReference type="AlphaFoldDB" id="A0A0G1X7M9"/>
<dbReference type="PANTHER" id="PTHR30194">
    <property type="entry name" value="CROSSOVER JUNCTION ENDODEOXYRIBONUCLEASE RUVC"/>
    <property type="match status" value="1"/>
</dbReference>
<keyword evidence="11 13" id="KW-0234">DNA repair</keyword>
<comment type="subunit">
    <text evidence="13">Homodimer which binds Holliday junction (HJ) DNA. The HJ becomes 2-fold symmetrical on binding to RuvC with unstacked arms; it has a different conformation from HJ DNA in complex with RuvA. In the full resolvosome a probable DNA-RuvA(4)-RuvB(12)-RuvC(2) complex forms which resolves the HJ.</text>
</comment>
<evidence type="ECO:0000256" key="12">
    <source>
        <dbReference type="ARBA" id="ARBA00029354"/>
    </source>
</evidence>
<protein>
    <recommendedName>
        <fullName evidence="13 14">Crossover junction endodeoxyribonuclease RuvC</fullName>
        <ecNumber evidence="13 14">3.1.21.10</ecNumber>
    </recommendedName>
    <alternativeName>
        <fullName evidence="13">Holliday junction nuclease RuvC</fullName>
    </alternativeName>
    <alternativeName>
        <fullName evidence="13">Holliday junction resolvase RuvC</fullName>
    </alternativeName>
</protein>
<dbReference type="GO" id="GO:0006281">
    <property type="term" value="P:DNA repair"/>
    <property type="evidence" value="ECO:0007669"/>
    <property type="project" value="UniProtKB-UniRule"/>
</dbReference>
<dbReference type="PATRIC" id="fig|1620414.3.peg.120"/>
<keyword evidence="6 13" id="KW-0227">DNA damage</keyword>
<accession>A0A0G1X7M9</accession>
<evidence type="ECO:0000256" key="8">
    <source>
        <dbReference type="ARBA" id="ARBA00022842"/>
    </source>
</evidence>
<evidence type="ECO:0000256" key="11">
    <source>
        <dbReference type="ARBA" id="ARBA00023204"/>
    </source>
</evidence>
<sequence length="165" mass="17825">MKATIILGLDPGTATTGYGVVAHDGVKAHYLTHGCITTPKTDLTATRLHDIAKALRALIKKYQPDLVAVEELFFARNVTTAMNVSQARGVLLQVAAEAHTQIRSYTPLQVKQAITGYGRADKQQMQKMIKMILGLKEIPKPDDAADALAVAVTAAHASTLERHLK</sequence>
<dbReference type="NCBIfam" id="TIGR00228">
    <property type="entry name" value="ruvC"/>
    <property type="match status" value="1"/>
</dbReference>
<dbReference type="FunFam" id="3.30.420.10:FF:000002">
    <property type="entry name" value="Crossover junction endodeoxyribonuclease RuvC"/>
    <property type="match status" value="1"/>
</dbReference>
<evidence type="ECO:0000256" key="2">
    <source>
        <dbReference type="ARBA" id="ARBA00022490"/>
    </source>
</evidence>
<keyword evidence="10 13" id="KW-0233">DNA recombination</keyword>
<keyword evidence="8 13" id="KW-0460">Magnesium</keyword>
<comment type="cofactor">
    <cofactor evidence="13">
        <name>Mg(2+)</name>
        <dbReference type="ChEBI" id="CHEBI:18420"/>
    </cofactor>
    <text evidence="13">Binds 2 Mg(2+) ion per subunit.</text>
</comment>
<evidence type="ECO:0000256" key="10">
    <source>
        <dbReference type="ARBA" id="ARBA00023172"/>
    </source>
</evidence>
<comment type="subcellular location">
    <subcellularLocation>
        <location evidence="13">Cytoplasm</location>
    </subcellularLocation>
</comment>
<keyword evidence="3 13" id="KW-0540">Nuclease</keyword>
<gene>
    <name evidence="13" type="primary">ruvC</name>
    <name evidence="15" type="ORF">VF00_C0001G0113</name>
</gene>
<dbReference type="GO" id="GO:0003677">
    <property type="term" value="F:DNA binding"/>
    <property type="evidence" value="ECO:0007669"/>
    <property type="project" value="UniProtKB-KW"/>
</dbReference>
<dbReference type="NCBIfam" id="NF000711">
    <property type="entry name" value="PRK00039.2-1"/>
    <property type="match status" value="1"/>
</dbReference>
<dbReference type="GO" id="GO:0048476">
    <property type="term" value="C:Holliday junction resolvase complex"/>
    <property type="evidence" value="ECO:0007669"/>
    <property type="project" value="UniProtKB-UniRule"/>
</dbReference>
<dbReference type="Gene3D" id="3.30.420.10">
    <property type="entry name" value="Ribonuclease H-like superfamily/Ribonuclease H"/>
    <property type="match status" value="1"/>
</dbReference>
<dbReference type="Pfam" id="PF02075">
    <property type="entry name" value="RuvC"/>
    <property type="match status" value="1"/>
</dbReference>
<keyword evidence="7 13" id="KW-0378">Hydrolase</keyword>
<evidence type="ECO:0000256" key="7">
    <source>
        <dbReference type="ARBA" id="ARBA00022801"/>
    </source>
</evidence>
<name>A0A0G1X7M9_UNCK3</name>
<comment type="catalytic activity">
    <reaction evidence="12 13">
        <text>Endonucleolytic cleavage at a junction such as a reciprocal single-stranded crossover between two homologous DNA duplexes (Holliday junction).</text>
        <dbReference type="EC" id="3.1.21.10"/>
    </reaction>
</comment>
<comment type="function">
    <text evidence="13">The RuvA-RuvB-RuvC complex processes Holliday junction (HJ) DNA during genetic recombination and DNA repair. Endonuclease that resolves HJ intermediates. Cleaves cruciform DNA by making single-stranded nicks across the HJ at symmetrical positions within the homologous arms, yielding a 5'-phosphate and a 3'-hydroxyl group; requires a central core of homology in the junction. The consensus cleavage sequence is 5'-(A/T)TT(C/G)-3'. Cleavage occurs on the 3'-side of the TT dinucleotide at the point of strand exchange. HJ branch migration catalyzed by RuvA-RuvB allows RuvC to scan DNA until it finds its consensus sequence, where it cleaves and resolves the cruciform DNA.</text>
</comment>
<keyword evidence="5 13" id="KW-0255">Endonuclease</keyword>
<feature type="active site" evidence="13">
    <location>
        <position position="70"/>
    </location>
</feature>
<feature type="binding site" evidence="13">
    <location>
        <position position="143"/>
    </location>
    <ligand>
        <name>Mg(2+)</name>
        <dbReference type="ChEBI" id="CHEBI:18420"/>
        <label>1</label>
    </ligand>
</feature>
<dbReference type="Proteomes" id="UP000034913">
    <property type="component" value="Unassembled WGS sequence"/>
</dbReference>
<proteinExistence type="inferred from homology"/>
<dbReference type="EC" id="3.1.21.10" evidence="13 14"/>